<feature type="transmembrane region" description="Helical" evidence="1">
    <location>
        <begin position="94"/>
        <end position="117"/>
    </location>
</feature>
<feature type="transmembrane region" description="Helical" evidence="1">
    <location>
        <begin position="123"/>
        <end position="144"/>
    </location>
</feature>
<dbReference type="AlphaFoldDB" id="A0AAU0UIJ0"/>
<dbReference type="EMBL" id="CP121694">
    <property type="protein sequence ID" value="WRO20402.1"/>
    <property type="molecule type" value="Genomic_DNA"/>
</dbReference>
<name>A0AAU0UIJ0_9FIRM</name>
<evidence type="ECO:0000256" key="1">
    <source>
        <dbReference type="SAM" id="Phobius"/>
    </source>
</evidence>
<gene>
    <name evidence="3" type="ORF">MFMK1_000164</name>
</gene>
<dbReference type="KEGG" id="dbc:MFMK1_000164"/>
<organism evidence="3 4">
    <name type="scientific">Metallumcola ferriviriculae</name>
    <dbReference type="NCBI Taxonomy" id="3039180"/>
    <lineage>
        <taxon>Bacteria</taxon>
        <taxon>Bacillati</taxon>
        <taxon>Bacillota</taxon>
        <taxon>Clostridia</taxon>
        <taxon>Neomoorellales</taxon>
        <taxon>Desulfitibacteraceae</taxon>
        <taxon>Metallumcola</taxon>
    </lineage>
</organism>
<dbReference type="InterPro" id="IPR011642">
    <property type="entry name" value="Gate_dom"/>
</dbReference>
<keyword evidence="1" id="KW-0472">Membrane</keyword>
<dbReference type="Proteomes" id="UP001329915">
    <property type="component" value="Chromosome"/>
</dbReference>
<evidence type="ECO:0000313" key="4">
    <source>
        <dbReference type="Proteomes" id="UP001329915"/>
    </source>
</evidence>
<protein>
    <submittedName>
        <fullName evidence="3">Nucleoside recognition protein</fullName>
    </submittedName>
</protein>
<feature type="domain" description="Nucleoside transporter/FeoB GTPase Gate" evidence="2">
    <location>
        <begin position="19"/>
        <end position="109"/>
    </location>
</feature>
<evidence type="ECO:0000313" key="3">
    <source>
        <dbReference type="EMBL" id="WRO20402.1"/>
    </source>
</evidence>
<keyword evidence="1" id="KW-0812">Transmembrane</keyword>
<keyword evidence="1" id="KW-1133">Transmembrane helix</keyword>
<feature type="transmembrane region" description="Helical" evidence="1">
    <location>
        <begin position="18"/>
        <end position="35"/>
    </location>
</feature>
<feature type="transmembrane region" description="Helical" evidence="1">
    <location>
        <begin position="61"/>
        <end position="82"/>
    </location>
</feature>
<proteinExistence type="predicted"/>
<dbReference type="RefSeq" id="WP_366923300.1">
    <property type="nucleotide sequence ID" value="NZ_CP121694.1"/>
</dbReference>
<sequence>MDFVRIFAEAIQGSSESILSIALIVFPLMVALEIAKDLDILEWMSRLISPISRLFKVPDEAGLPLLAGLIFGIAYGAGAIIQSAKEGKLSQRDLLVVNTFLVICHSVFEDTMLFVAIGANGWLILLFRLVTAIILTFALSRYTLHKNEVSNISSRVTNIK</sequence>
<accession>A0AAU0UIJ0</accession>
<dbReference type="Pfam" id="PF07670">
    <property type="entry name" value="Gate"/>
    <property type="match status" value="1"/>
</dbReference>
<evidence type="ECO:0000259" key="2">
    <source>
        <dbReference type="Pfam" id="PF07670"/>
    </source>
</evidence>
<keyword evidence="4" id="KW-1185">Reference proteome</keyword>
<reference evidence="3 4" key="1">
    <citation type="submission" date="2023-04" db="EMBL/GenBank/DDBJ databases">
        <authorList>
            <person name="Hsu D."/>
        </authorList>
    </citation>
    <scope>NUCLEOTIDE SEQUENCE [LARGE SCALE GENOMIC DNA]</scope>
    <source>
        <strain evidence="3 4">MK1</strain>
    </source>
</reference>